<organism evidence="1 2">
    <name type="scientific">Pseudomonas syringae pv. maculicola</name>
    <dbReference type="NCBI Taxonomy" id="59511"/>
    <lineage>
        <taxon>Bacteria</taxon>
        <taxon>Pseudomonadati</taxon>
        <taxon>Pseudomonadota</taxon>
        <taxon>Gammaproteobacteria</taxon>
        <taxon>Pseudomonadales</taxon>
        <taxon>Pseudomonadaceae</taxon>
        <taxon>Pseudomonas</taxon>
    </lineage>
</organism>
<accession>A0A3M3AFS6</accession>
<protein>
    <submittedName>
        <fullName evidence="1">Uncharacterized protein</fullName>
    </submittedName>
</protein>
<sequence>MITDSPQPLWQDSSAERMSCTLPMHSNEKSTPPSVMSTMTSWIGRSKSFGLTQSVAPSCLAISNLAGLMSMAMIRAALALTAPITAERPIPPRPKTATVSPGLTLAVLSTAPIPVVTPQPSRQTFSRGAFLSILATEISGSTVYSEKVEVPM</sequence>
<dbReference type="Proteomes" id="UP000282378">
    <property type="component" value="Unassembled WGS sequence"/>
</dbReference>
<proteinExistence type="predicted"/>
<name>A0A3M3AFS6_PSEYM</name>
<evidence type="ECO:0000313" key="2">
    <source>
        <dbReference type="Proteomes" id="UP000282378"/>
    </source>
</evidence>
<dbReference type="EMBL" id="RBNL01000643">
    <property type="protein sequence ID" value="RML99241.1"/>
    <property type="molecule type" value="Genomic_DNA"/>
</dbReference>
<dbReference type="AlphaFoldDB" id="A0A3M3AFS6"/>
<gene>
    <name evidence="1" type="ORF">APX70_06484</name>
</gene>
<evidence type="ECO:0000313" key="1">
    <source>
        <dbReference type="EMBL" id="RML99241.1"/>
    </source>
</evidence>
<reference evidence="1 2" key="1">
    <citation type="submission" date="2018-08" db="EMBL/GenBank/DDBJ databases">
        <title>Recombination of ecologically and evolutionarily significant loci maintains genetic cohesion in the Pseudomonas syringae species complex.</title>
        <authorList>
            <person name="Dillon M."/>
            <person name="Thakur S."/>
            <person name="Almeida R.N.D."/>
            <person name="Weir B.S."/>
            <person name="Guttman D.S."/>
        </authorList>
    </citation>
    <scope>NUCLEOTIDE SEQUENCE [LARGE SCALE GENOMIC DNA]</scope>
    <source>
        <strain evidence="1 2">88_10</strain>
    </source>
</reference>
<comment type="caution">
    <text evidence="1">The sequence shown here is derived from an EMBL/GenBank/DDBJ whole genome shotgun (WGS) entry which is preliminary data.</text>
</comment>